<keyword evidence="1" id="KW-0175">Coiled coil</keyword>
<evidence type="ECO:0000313" key="4">
    <source>
        <dbReference type="EMBL" id="MEY2251119.1"/>
    </source>
</evidence>
<feature type="domain" description="Rad50/SbcC-type AAA" evidence="3">
    <location>
        <begin position="5"/>
        <end position="232"/>
    </location>
</feature>
<organism evidence="4 5">
    <name type="scientific">Comamonas sediminis</name>
    <dbReference type="NCBI Taxonomy" id="1783360"/>
    <lineage>
        <taxon>Bacteria</taxon>
        <taxon>Pseudomonadati</taxon>
        <taxon>Pseudomonadota</taxon>
        <taxon>Betaproteobacteria</taxon>
        <taxon>Burkholderiales</taxon>
        <taxon>Comamonadaceae</taxon>
        <taxon>Comamonas</taxon>
    </lineage>
</organism>
<feature type="coiled-coil region" evidence="1">
    <location>
        <begin position="501"/>
        <end position="528"/>
    </location>
</feature>
<protein>
    <submittedName>
        <fullName evidence="4">AAA family ATPase</fullName>
    </submittedName>
</protein>
<dbReference type="RefSeq" id="WP_369459667.1">
    <property type="nucleotide sequence ID" value="NZ_JBGBDC010000003.1"/>
</dbReference>
<evidence type="ECO:0000256" key="1">
    <source>
        <dbReference type="SAM" id="Coils"/>
    </source>
</evidence>
<feature type="region of interest" description="Disordered" evidence="2">
    <location>
        <begin position="941"/>
        <end position="960"/>
    </location>
</feature>
<evidence type="ECO:0000313" key="5">
    <source>
        <dbReference type="Proteomes" id="UP001562178"/>
    </source>
</evidence>
<dbReference type="Gene3D" id="1.20.1270.60">
    <property type="entry name" value="Arfaptin homology (AH) domain/BAR domain"/>
    <property type="match status" value="1"/>
</dbReference>
<evidence type="ECO:0000259" key="3">
    <source>
        <dbReference type="Pfam" id="PF13476"/>
    </source>
</evidence>
<proteinExistence type="predicted"/>
<dbReference type="InterPro" id="IPR027267">
    <property type="entry name" value="AH/BAR_dom_sf"/>
</dbReference>
<accession>A0ABV4B125</accession>
<reference evidence="4 5" key="1">
    <citation type="journal article" date="2016" name="Int. J. Syst. Evol. Microbiol.">
        <title>Description of Comamonas sediminis sp. nov., isolated from lagoon sediments.</title>
        <authorList>
            <person name="Subhash Y."/>
            <person name="Bang J.J."/>
            <person name="You T.H."/>
            <person name="Lee S.S."/>
        </authorList>
    </citation>
    <scope>NUCLEOTIDE SEQUENCE [LARGE SCALE GENOMIC DNA]</scope>
    <source>
        <strain evidence="4 5">JCM 31169</strain>
    </source>
</reference>
<dbReference type="PANTHER" id="PTHR32114">
    <property type="entry name" value="ABC TRANSPORTER ABCH.3"/>
    <property type="match status" value="1"/>
</dbReference>
<name>A0ABV4B125_9BURK</name>
<dbReference type="PANTHER" id="PTHR32114:SF2">
    <property type="entry name" value="ABC TRANSPORTER ABCH.3"/>
    <property type="match status" value="1"/>
</dbReference>
<feature type="coiled-coil region" evidence="1">
    <location>
        <begin position="659"/>
        <end position="720"/>
    </location>
</feature>
<dbReference type="Gene3D" id="3.40.50.300">
    <property type="entry name" value="P-loop containing nucleotide triphosphate hydrolases"/>
    <property type="match status" value="2"/>
</dbReference>
<feature type="coiled-coil region" evidence="1">
    <location>
        <begin position="570"/>
        <end position="625"/>
    </location>
</feature>
<feature type="coiled-coil region" evidence="1">
    <location>
        <begin position="885"/>
        <end position="919"/>
    </location>
</feature>
<feature type="coiled-coil region" evidence="1">
    <location>
        <begin position="218"/>
        <end position="286"/>
    </location>
</feature>
<dbReference type="InterPro" id="IPR038729">
    <property type="entry name" value="Rad50/SbcC_AAA"/>
</dbReference>
<dbReference type="EMBL" id="JBGBDC010000003">
    <property type="protein sequence ID" value="MEY2251119.1"/>
    <property type="molecule type" value="Genomic_DNA"/>
</dbReference>
<sequence length="1146" mass="124911">MKIRSLRLKNLNSLKGEWRIDFTAAPFADNSLFAITGPTGAGKSTLLDAICLALYHQTPRLATISAGSNDLMTRHTADCLAEVEFEVKGTVYRAFWSQRRARDKASGALQGPRVELARVADGEILSTHSSDKLRQMAEITGLDFQRFTKSMLLAQGGFAAFLEAKANERAELLEELTGTDIYSQISQTVFERARDARQALERDKAQAGAVQLLPEAERAQLQADAQQLQDALATLQTRHAALQALQHWQQQTAQAAQAQQQAQVRLQQAQQELQAATPDLERLQAHGPAQAIAPLHAAWQQAQAATAAGQAVLAPLQGRLADAHSRQWQLQQHASTLALHAQQQAEQALQQLQNQQSDLQHWLQQHQALAALGDQLSGWREQLAQRQQQQRQLAKEQAMLQQAREQGQLLQQQMAAQATHLQQAQAAQQQADAAAHEAQTALQSRLAPYGGSLGQLRSHWQTAQQHQQAWQQLLQHVQQRPPLARDAEQLGDALQACTAPLAQQQATLAALRSQYKAQKERVSDKQRLLAQEERIQSLEAHRQALQPGEACPLCGAHEHPAIAAYAALDVSATAAALQTAQAELEALQHQGEQLSAAHAAAQNQQTSLQAQLTAAEQRLDAWQQQWQTLCNAMVPPISASAWQQPQILAEAQQASAAQAAQLQQGLAAAEAAEQALQRAKDSAHAAVQTLQEAQHAQARLQQTQQDNSNQQQRLLQAVADVQALVDAAEAALQSSLTPLGLAMPPADGHDAWLQARQQEWQQWQQHHTQLHTVAQQLGLQQLQASQCAQEARQWQQRLAQSPPPAQTGAAAIALPASLADCAALLEQTRQALASLDGQSRQAGQQLEQLQSAQALALAAWDQGLQASPFADAQAFAHALLPPGELERLTQQRDGLQLALQRASTVAEEAAQHHQQLQAQALTAETPEALDAQWQALEAERNQTAERMGAHRARLADDDQRRSGQQALLAQIAAQERDSELWQRLDGLIGSAKGDKYRKFAQGLTLDHLLALANGHLARLHGRYLLQRKSTGELELDIVDSWQGDVARDTRTLSGGEAFLVSLALALALSDLVSSKTSIDSLFLDEGFGTLDGDTLEVALTALDTLNASGKMIGIISHVEALKERIPAQIRVEKGAGIGYSRLELHR</sequence>
<comment type="caution">
    <text evidence="4">The sequence shown here is derived from an EMBL/GenBank/DDBJ whole genome shotgun (WGS) entry which is preliminary data.</text>
</comment>
<evidence type="ECO:0000256" key="2">
    <source>
        <dbReference type="SAM" id="MobiDB-lite"/>
    </source>
</evidence>
<feature type="coiled-coil region" evidence="1">
    <location>
        <begin position="338"/>
        <end position="413"/>
    </location>
</feature>
<gene>
    <name evidence="4" type="ORF">AB7A72_08895</name>
</gene>
<dbReference type="SUPFAM" id="SSF52540">
    <property type="entry name" value="P-loop containing nucleoside triphosphate hydrolases"/>
    <property type="match status" value="1"/>
</dbReference>
<dbReference type="Proteomes" id="UP001562178">
    <property type="component" value="Unassembled WGS sequence"/>
</dbReference>
<dbReference type="Pfam" id="PF13558">
    <property type="entry name" value="SbcC_Walker_B"/>
    <property type="match status" value="1"/>
</dbReference>
<dbReference type="Pfam" id="PF13476">
    <property type="entry name" value="AAA_23"/>
    <property type="match status" value="1"/>
</dbReference>
<keyword evidence="5" id="KW-1185">Reference proteome</keyword>
<dbReference type="InterPro" id="IPR027417">
    <property type="entry name" value="P-loop_NTPase"/>
</dbReference>